<organism evidence="5">
    <name type="scientific">Lentimicrobium saccharophilum</name>
    <dbReference type="NCBI Taxonomy" id="1678841"/>
    <lineage>
        <taxon>Bacteria</taxon>
        <taxon>Pseudomonadati</taxon>
        <taxon>Bacteroidota</taxon>
        <taxon>Bacteroidia</taxon>
        <taxon>Bacteroidales</taxon>
        <taxon>Lentimicrobiaceae</taxon>
        <taxon>Lentimicrobium</taxon>
    </lineage>
</organism>
<dbReference type="OrthoDB" id="9814054at2"/>
<keyword evidence="1" id="KW-0788">Thiol protease</keyword>
<name>A0A0S7BQ93_9BACT</name>
<comment type="similarity">
    <text evidence="1">Belongs to the peptidase C1 family.</text>
</comment>
<keyword evidence="1 5" id="KW-0031">Aminopeptidase</keyword>
<gene>
    <name evidence="5" type="ORF">TBC1_11917</name>
</gene>
<keyword evidence="1" id="KW-0378">Hydrolase</keyword>
<feature type="active site" evidence="2">
    <location>
        <position position="354"/>
    </location>
</feature>
<sequence length="398" mass="44296">MRIIALVIMSGLAASFSFSYAQQDSVKKEGFQFEIIINNPATPVKDQYRSGTCWSFATVSFVESELLRLGAGEKDLSEMYFVNHAYREKAERYVRLHGSSNFGPGGQAHDVMNTIAKFGFAGENDYPGLLAGESKHLHGELDAVLKAYLDAVLQKKDGKLSKVWPHAFAGILEAYLGPVHDQANGKNAGALPVYAQAAGFNPADYVELTSYLHHPFYQKINLEIPDNWSQDLYYNLPLDELMDVMNHAIEKGYTICWDGDVSDKGFSHAKGVAILPEISGSSLEGTERARWEKLTEKEKNAELYSFSKPVTERIITPGIRQEDFNNLKATDDHLMHITGLATDQLGTRYYITKNSWAADSNKSGGYLNMSEAYVRLNTIAVMIHKDAVPPLIRKKLGI</sequence>
<evidence type="ECO:0000256" key="3">
    <source>
        <dbReference type="SAM" id="SignalP"/>
    </source>
</evidence>
<dbReference type="Proteomes" id="UP000053091">
    <property type="component" value="Unassembled WGS sequence"/>
</dbReference>
<accession>A0A0S7BQ93</accession>
<feature type="active site" evidence="2">
    <location>
        <position position="53"/>
    </location>
</feature>
<dbReference type="Pfam" id="PF00112">
    <property type="entry name" value="Peptidase_C1"/>
    <property type="match status" value="1"/>
</dbReference>
<feature type="signal peptide" evidence="3">
    <location>
        <begin position="1"/>
        <end position="21"/>
    </location>
</feature>
<dbReference type="Gene3D" id="3.90.70.10">
    <property type="entry name" value="Cysteine proteinases"/>
    <property type="match status" value="1"/>
</dbReference>
<evidence type="ECO:0000259" key="4">
    <source>
        <dbReference type="Pfam" id="PF00112"/>
    </source>
</evidence>
<keyword evidence="3" id="KW-0732">Signal</keyword>
<keyword evidence="6" id="KW-1185">Reference proteome</keyword>
<dbReference type="InterPro" id="IPR000169">
    <property type="entry name" value="Pept_cys_AS"/>
</dbReference>
<dbReference type="InterPro" id="IPR004134">
    <property type="entry name" value="Peptidase_C1B"/>
</dbReference>
<dbReference type="GO" id="GO:0006508">
    <property type="term" value="P:proteolysis"/>
    <property type="evidence" value="ECO:0007669"/>
    <property type="project" value="UniProtKB-KW"/>
</dbReference>
<dbReference type="PATRIC" id="fig|1678841.3.peg.1039"/>
<dbReference type="PROSITE" id="PS00139">
    <property type="entry name" value="THIOL_PROTEASE_CYS"/>
    <property type="match status" value="1"/>
</dbReference>
<dbReference type="InterPro" id="IPR038765">
    <property type="entry name" value="Papain-like_cys_pep_sf"/>
</dbReference>
<evidence type="ECO:0000256" key="1">
    <source>
        <dbReference type="PIRNR" id="PIRNR005700"/>
    </source>
</evidence>
<dbReference type="PIRSF" id="PIRSF005700">
    <property type="entry name" value="PepC"/>
    <property type="match status" value="1"/>
</dbReference>
<evidence type="ECO:0000313" key="6">
    <source>
        <dbReference type="Proteomes" id="UP000053091"/>
    </source>
</evidence>
<dbReference type="RefSeq" id="WP_062039119.1">
    <property type="nucleotide sequence ID" value="NZ_DF968182.1"/>
</dbReference>
<dbReference type="AlphaFoldDB" id="A0A0S7BQ93"/>
<proteinExistence type="inferred from homology"/>
<feature type="chain" id="PRO_5006633099" description="Aminopeptidase" evidence="3">
    <location>
        <begin position="22"/>
        <end position="398"/>
    </location>
</feature>
<dbReference type="InterPro" id="IPR000668">
    <property type="entry name" value="Peptidase_C1A_C"/>
</dbReference>
<protein>
    <recommendedName>
        <fullName evidence="1">Aminopeptidase</fullName>
    </recommendedName>
</protein>
<evidence type="ECO:0000313" key="5">
    <source>
        <dbReference type="EMBL" id="GAP42778.1"/>
    </source>
</evidence>
<keyword evidence="1" id="KW-0645">Protease</keyword>
<reference evidence="5" key="1">
    <citation type="journal article" date="2015" name="Genome Announc.">
        <title>Draft Genome Sequence of Bacteroidales Strain TBC1, a Novel Isolate from a Methanogenic Wastewater Treatment System.</title>
        <authorList>
            <person name="Tourlousse D.M."/>
            <person name="Matsuura N."/>
            <person name="Sun L."/>
            <person name="Toyonaga M."/>
            <person name="Kuroda K."/>
            <person name="Ohashi A."/>
            <person name="Cruz R."/>
            <person name="Yamaguchi T."/>
            <person name="Sekiguchi Y."/>
        </authorList>
    </citation>
    <scope>NUCLEOTIDE SEQUENCE [LARGE SCALE GENOMIC DNA]</scope>
    <source>
        <strain evidence="5">TBC1</strain>
    </source>
</reference>
<dbReference type="STRING" id="1678841.TBC1_11917"/>
<dbReference type="GO" id="GO:0070005">
    <property type="term" value="F:cysteine-type aminopeptidase activity"/>
    <property type="evidence" value="ECO:0007669"/>
    <property type="project" value="InterPro"/>
</dbReference>
<feature type="domain" description="Peptidase C1A papain C-terminal" evidence="4">
    <location>
        <begin position="41"/>
        <end position="127"/>
    </location>
</feature>
<dbReference type="EMBL" id="DF968182">
    <property type="protein sequence ID" value="GAP42778.1"/>
    <property type="molecule type" value="Genomic_DNA"/>
</dbReference>
<evidence type="ECO:0000256" key="2">
    <source>
        <dbReference type="PIRSR" id="PIRSR005700-1"/>
    </source>
</evidence>
<feature type="active site" evidence="2">
    <location>
        <position position="333"/>
    </location>
</feature>
<dbReference type="SUPFAM" id="SSF54001">
    <property type="entry name" value="Cysteine proteinases"/>
    <property type="match status" value="1"/>
</dbReference>